<name>A0A8X6XYP6_9ARAC</name>
<dbReference type="AlphaFoldDB" id="A0A8X6XYP6"/>
<organism evidence="1 2">
    <name type="scientific">Trichonephila inaurata madagascariensis</name>
    <dbReference type="NCBI Taxonomy" id="2747483"/>
    <lineage>
        <taxon>Eukaryota</taxon>
        <taxon>Metazoa</taxon>
        <taxon>Ecdysozoa</taxon>
        <taxon>Arthropoda</taxon>
        <taxon>Chelicerata</taxon>
        <taxon>Arachnida</taxon>
        <taxon>Araneae</taxon>
        <taxon>Araneomorphae</taxon>
        <taxon>Entelegynae</taxon>
        <taxon>Araneoidea</taxon>
        <taxon>Nephilidae</taxon>
        <taxon>Trichonephila</taxon>
        <taxon>Trichonephila inaurata</taxon>
    </lineage>
</organism>
<feature type="non-terminal residue" evidence="1">
    <location>
        <position position="1"/>
    </location>
</feature>
<evidence type="ECO:0000313" key="2">
    <source>
        <dbReference type="Proteomes" id="UP000886998"/>
    </source>
</evidence>
<accession>A0A8X6XYP6</accession>
<evidence type="ECO:0000313" key="1">
    <source>
        <dbReference type="EMBL" id="GFY61152.1"/>
    </source>
</evidence>
<gene>
    <name evidence="1" type="ORF">TNIN_146501</name>
</gene>
<dbReference type="EMBL" id="BMAV01013457">
    <property type="protein sequence ID" value="GFY61152.1"/>
    <property type="molecule type" value="Genomic_DNA"/>
</dbReference>
<reference evidence="1" key="1">
    <citation type="submission" date="2020-08" db="EMBL/GenBank/DDBJ databases">
        <title>Multicomponent nature underlies the extraordinary mechanical properties of spider dragline silk.</title>
        <authorList>
            <person name="Kono N."/>
            <person name="Nakamura H."/>
            <person name="Mori M."/>
            <person name="Yoshida Y."/>
            <person name="Ohtoshi R."/>
            <person name="Malay A.D."/>
            <person name="Moran D.A.P."/>
            <person name="Tomita M."/>
            <person name="Numata K."/>
            <person name="Arakawa K."/>
        </authorList>
    </citation>
    <scope>NUCLEOTIDE SEQUENCE</scope>
</reference>
<protein>
    <submittedName>
        <fullName evidence="1">Uncharacterized protein</fullName>
    </submittedName>
</protein>
<comment type="caution">
    <text evidence="1">The sequence shown here is derived from an EMBL/GenBank/DDBJ whole genome shotgun (WGS) entry which is preliminary data.</text>
</comment>
<sequence>FVFIDAVNCLKSSMAIEN</sequence>
<dbReference type="Proteomes" id="UP000886998">
    <property type="component" value="Unassembled WGS sequence"/>
</dbReference>
<proteinExistence type="predicted"/>
<keyword evidence="2" id="KW-1185">Reference proteome</keyword>